<accession>A0A7V9Z3N5</accession>
<proteinExistence type="predicted"/>
<organism evidence="1 2">
    <name type="scientific">Thermaerobacillus caldiproteolyticus</name>
    <dbReference type="NCBI Taxonomy" id="247480"/>
    <lineage>
        <taxon>Bacteria</taxon>
        <taxon>Bacillati</taxon>
        <taxon>Bacillota</taxon>
        <taxon>Bacilli</taxon>
        <taxon>Bacillales</taxon>
        <taxon>Anoxybacillaceae</taxon>
        <taxon>Thermaerobacillus</taxon>
    </lineage>
</organism>
<keyword evidence="2" id="KW-1185">Reference proteome</keyword>
<reference evidence="1 2" key="1">
    <citation type="submission" date="2020-07" db="EMBL/GenBank/DDBJ databases">
        <title>Genomic Encyclopedia of Type Strains, Phase IV (KMG-IV): sequencing the most valuable type-strain genomes for metagenomic binning, comparative biology and taxonomic classification.</title>
        <authorList>
            <person name="Goeker M."/>
        </authorList>
    </citation>
    <scope>NUCLEOTIDE SEQUENCE [LARGE SCALE GENOMIC DNA]</scope>
    <source>
        <strain evidence="1 2">DSM 15730</strain>
    </source>
</reference>
<name>A0A7V9Z3N5_9BACL</name>
<comment type="caution">
    <text evidence="1">The sequence shown here is derived from an EMBL/GenBank/DDBJ whole genome shotgun (WGS) entry which is preliminary data.</text>
</comment>
<sequence>MDRESEEKIEIHRVMVDLLFFSLSSQHISFYTVRFIDCKARHIPR</sequence>
<evidence type="ECO:0000313" key="2">
    <source>
        <dbReference type="Proteomes" id="UP000523087"/>
    </source>
</evidence>
<dbReference type="Proteomes" id="UP000523087">
    <property type="component" value="Unassembled WGS sequence"/>
</dbReference>
<gene>
    <name evidence="1" type="ORF">HNR31_000201</name>
</gene>
<evidence type="ECO:0000313" key="1">
    <source>
        <dbReference type="EMBL" id="MBA2873449.1"/>
    </source>
</evidence>
<dbReference type="EMBL" id="JACDUT010000001">
    <property type="protein sequence ID" value="MBA2873449.1"/>
    <property type="molecule type" value="Genomic_DNA"/>
</dbReference>
<protein>
    <submittedName>
        <fullName evidence="1">Uncharacterized protein</fullName>
    </submittedName>
</protein>
<dbReference type="AlphaFoldDB" id="A0A7V9Z3N5"/>